<dbReference type="PROSITE" id="PS50405">
    <property type="entry name" value="GST_CTER"/>
    <property type="match status" value="1"/>
</dbReference>
<dbReference type="InterPro" id="IPR004046">
    <property type="entry name" value="GST_C"/>
</dbReference>
<dbReference type="PANTHER" id="PTHR44051">
    <property type="entry name" value="GLUTATHIONE S-TRANSFERASE-RELATED"/>
    <property type="match status" value="1"/>
</dbReference>
<dbReference type="EMBL" id="CP020330">
    <property type="protein sequence ID" value="AQZ53091.1"/>
    <property type="molecule type" value="Genomic_DNA"/>
</dbReference>
<dbReference type="Gene3D" id="1.20.1050.10">
    <property type="match status" value="1"/>
</dbReference>
<dbReference type="PANTHER" id="PTHR44051:SF8">
    <property type="entry name" value="GLUTATHIONE S-TRANSFERASE GSTA"/>
    <property type="match status" value="1"/>
</dbReference>
<gene>
    <name evidence="3" type="primary">gstB_3</name>
    <name evidence="3" type="ORF">Mame_03789</name>
</gene>
<dbReference type="Pfam" id="PF00043">
    <property type="entry name" value="GST_C"/>
    <property type="match status" value="1"/>
</dbReference>
<dbReference type="Proteomes" id="UP000191135">
    <property type="component" value="Chromosome"/>
</dbReference>
<dbReference type="OrthoDB" id="7583243at2"/>
<dbReference type="InterPro" id="IPR036282">
    <property type="entry name" value="Glutathione-S-Trfase_C_sf"/>
</dbReference>
<feature type="domain" description="GST N-terminal" evidence="1">
    <location>
        <begin position="1"/>
        <end position="80"/>
    </location>
</feature>
<protein>
    <submittedName>
        <fullName evidence="3">Glutathione S-transferase GST-6.0</fullName>
        <ecNumber evidence="3">2.5.1.18</ecNumber>
    </submittedName>
</protein>
<dbReference type="GO" id="GO:0004364">
    <property type="term" value="F:glutathione transferase activity"/>
    <property type="evidence" value="ECO:0007669"/>
    <property type="project" value="UniProtKB-EC"/>
</dbReference>
<evidence type="ECO:0000313" key="3">
    <source>
        <dbReference type="EMBL" id="AQZ53091.1"/>
    </source>
</evidence>
<dbReference type="Gene3D" id="3.40.30.10">
    <property type="entry name" value="Glutaredoxin"/>
    <property type="match status" value="1"/>
</dbReference>
<sequence length="195" mass="21850">MKLFHAPGACSDGIVLLLDIIGVPYEIHELDVRKGDQRQPDYLAINPKGKVPALLRDDGRLLTEFPAIAFWLARKYPEAELLPTDPDGEARALELLDFIVSSIHMRGTALVQRPTAFAGSPEAQDEVKAMGRQAIERGLSQLDRELGDKKFLMGDRFSLPDAAAYYVLSWQPRYQVPLGERLENYYARLSRLSPA</sequence>
<dbReference type="InterPro" id="IPR040079">
    <property type="entry name" value="Glutathione_S-Trfase"/>
</dbReference>
<dbReference type="Pfam" id="PF13409">
    <property type="entry name" value="GST_N_2"/>
    <property type="match status" value="1"/>
</dbReference>
<dbReference type="SFLD" id="SFLDS00019">
    <property type="entry name" value="Glutathione_Transferase_(cytos"/>
    <property type="match status" value="1"/>
</dbReference>
<keyword evidence="3" id="KW-0808">Transferase</keyword>
<dbReference type="STRING" id="1122214.Mame_03789"/>
<name>A0A1U9Z5Y5_9HYPH</name>
<evidence type="ECO:0000259" key="1">
    <source>
        <dbReference type="PROSITE" id="PS50404"/>
    </source>
</evidence>
<dbReference type="InterPro" id="IPR010987">
    <property type="entry name" value="Glutathione-S-Trfase_C-like"/>
</dbReference>
<dbReference type="InterPro" id="IPR036249">
    <property type="entry name" value="Thioredoxin-like_sf"/>
</dbReference>
<evidence type="ECO:0000313" key="4">
    <source>
        <dbReference type="Proteomes" id="UP000191135"/>
    </source>
</evidence>
<keyword evidence="4" id="KW-1185">Reference proteome</keyword>
<dbReference type="SFLD" id="SFLDG00358">
    <property type="entry name" value="Main_(cytGST)"/>
    <property type="match status" value="1"/>
</dbReference>
<dbReference type="InterPro" id="IPR004045">
    <property type="entry name" value="Glutathione_S-Trfase_N"/>
</dbReference>
<dbReference type="CDD" id="cd03057">
    <property type="entry name" value="GST_N_Beta"/>
    <property type="match status" value="1"/>
</dbReference>
<dbReference type="SFLD" id="SFLDG01150">
    <property type="entry name" value="Main.1:_Beta-like"/>
    <property type="match status" value="1"/>
</dbReference>
<dbReference type="RefSeq" id="WP_018065423.1">
    <property type="nucleotide sequence ID" value="NZ_AQWH01000013.1"/>
</dbReference>
<dbReference type="KEGG" id="mmed:Mame_03789"/>
<dbReference type="AlphaFoldDB" id="A0A1U9Z5Y5"/>
<proteinExistence type="predicted"/>
<dbReference type="eggNOG" id="COG0625">
    <property type="taxonomic scope" value="Bacteria"/>
</dbReference>
<dbReference type="SUPFAM" id="SSF52833">
    <property type="entry name" value="Thioredoxin-like"/>
    <property type="match status" value="1"/>
</dbReference>
<dbReference type="EC" id="2.5.1.18" evidence="3"/>
<dbReference type="SUPFAM" id="SSF47616">
    <property type="entry name" value="GST C-terminal domain-like"/>
    <property type="match status" value="1"/>
</dbReference>
<feature type="domain" description="GST C-terminal" evidence="2">
    <location>
        <begin position="85"/>
        <end position="195"/>
    </location>
</feature>
<reference evidence="3 4" key="1">
    <citation type="submission" date="2017-03" db="EMBL/GenBank/DDBJ databases">
        <title>Foreign affairs: Plasmid Transfer between Roseobacters and Rhizobia.</title>
        <authorList>
            <person name="Bartling P."/>
            <person name="Bunk B."/>
            <person name="Overmann J."/>
            <person name="Brinkmann H."/>
            <person name="Petersen J."/>
        </authorList>
    </citation>
    <scope>NUCLEOTIDE SEQUENCE [LARGE SCALE GENOMIC DNA]</scope>
    <source>
        <strain evidence="3 4">MACL11</strain>
    </source>
</reference>
<evidence type="ECO:0000259" key="2">
    <source>
        <dbReference type="PROSITE" id="PS50405"/>
    </source>
</evidence>
<accession>A0A1U9Z5Y5</accession>
<dbReference type="PROSITE" id="PS50404">
    <property type="entry name" value="GST_NTER"/>
    <property type="match status" value="1"/>
</dbReference>
<organism evidence="3 4">
    <name type="scientific">Martelella mediterranea DSM 17316</name>
    <dbReference type="NCBI Taxonomy" id="1122214"/>
    <lineage>
        <taxon>Bacteria</taxon>
        <taxon>Pseudomonadati</taxon>
        <taxon>Pseudomonadota</taxon>
        <taxon>Alphaproteobacteria</taxon>
        <taxon>Hyphomicrobiales</taxon>
        <taxon>Aurantimonadaceae</taxon>
        <taxon>Martelella</taxon>
    </lineage>
</organism>